<name>A0A1N6KWS9_9BURK</name>
<protein>
    <submittedName>
        <fullName evidence="4">SgrR family transcriptional regulator</fullName>
    </submittedName>
</protein>
<feature type="domain" description="Transcriptional regulator SgrR N-terminal HTH" evidence="3">
    <location>
        <begin position="25"/>
        <end position="125"/>
    </location>
</feature>
<dbReference type="Pfam" id="PF12793">
    <property type="entry name" value="SgrR_N"/>
    <property type="match status" value="1"/>
</dbReference>
<evidence type="ECO:0000256" key="1">
    <source>
        <dbReference type="ARBA" id="ARBA00023125"/>
    </source>
</evidence>
<organism evidence="4 5">
    <name type="scientific">Paraburkholderia phenazinium</name>
    <dbReference type="NCBI Taxonomy" id="60549"/>
    <lineage>
        <taxon>Bacteria</taxon>
        <taxon>Pseudomonadati</taxon>
        <taxon>Pseudomonadota</taxon>
        <taxon>Betaproteobacteria</taxon>
        <taxon>Burkholderiales</taxon>
        <taxon>Burkholderiaceae</taxon>
        <taxon>Paraburkholderia</taxon>
    </lineage>
</organism>
<dbReference type="InterPro" id="IPR039424">
    <property type="entry name" value="SBP_5"/>
</dbReference>
<dbReference type="AlphaFoldDB" id="A0A1N6KWS9"/>
<dbReference type="GO" id="GO:1904680">
    <property type="term" value="F:peptide transmembrane transporter activity"/>
    <property type="evidence" value="ECO:0007669"/>
    <property type="project" value="TreeGrafter"/>
</dbReference>
<accession>A0A1N6KWS9</accession>
<dbReference type="Pfam" id="PF00496">
    <property type="entry name" value="SBP_bac_5"/>
    <property type="match status" value="1"/>
</dbReference>
<reference evidence="4 5" key="1">
    <citation type="submission" date="2016-11" db="EMBL/GenBank/DDBJ databases">
        <authorList>
            <person name="Jaros S."/>
            <person name="Januszkiewicz K."/>
            <person name="Wedrychowicz H."/>
        </authorList>
    </citation>
    <scope>NUCLEOTIDE SEQUENCE [LARGE SCALE GENOMIC DNA]</scope>
    <source>
        <strain evidence="4 5">GAS95</strain>
    </source>
</reference>
<evidence type="ECO:0000313" key="5">
    <source>
        <dbReference type="Proteomes" id="UP000185151"/>
    </source>
</evidence>
<keyword evidence="1" id="KW-0238">DNA-binding</keyword>
<proteinExistence type="predicted"/>
<gene>
    <name evidence="4" type="ORF">SAMN05444165_5069</name>
</gene>
<dbReference type="InterPro" id="IPR025370">
    <property type="entry name" value="SgrR_HTH_N"/>
</dbReference>
<dbReference type="Gene3D" id="3.40.190.10">
    <property type="entry name" value="Periplasmic binding protein-like II"/>
    <property type="match status" value="1"/>
</dbReference>
<evidence type="ECO:0000259" key="2">
    <source>
        <dbReference type="Pfam" id="PF00496"/>
    </source>
</evidence>
<dbReference type="PANTHER" id="PTHR30290:SF72">
    <property type="entry name" value="HTH-TYPE TRANSCRIPTIONAL REGULATOR SGRR"/>
    <property type="match status" value="1"/>
</dbReference>
<dbReference type="GO" id="GO:0015833">
    <property type="term" value="P:peptide transport"/>
    <property type="evidence" value="ECO:0007669"/>
    <property type="project" value="TreeGrafter"/>
</dbReference>
<feature type="domain" description="Solute-binding protein family 5" evidence="2">
    <location>
        <begin position="186"/>
        <end position="385"/>
    </location>
</feature>
<dbReference type="SUPFAM" id="SSF53850">
    <property type="entry name" value="Periplasmic binding protein-like II"/>
    <property type="match status" value="1"/>
</dbReference>
<dbReference type="PANTHER" id="PTHR30290">
    <property type="entry name" value="PERIPLASMIC BINDING COMPONENT OF ABC TRANSPORTER"/>
    <property type="match status" value="1"/>
</dbReference>
<keyword evidence="5" id="KW-1185">Reference proteome</keyword>
<dbReference type="EMBL" id="FSRU01000002">
    <property type="protein sequence ID" value="SIO60979.1"/>
    <property type="molecule type" value="Genomic_DNA"/>
</dbReference>
<dbReference type="Proteomes" id="UP000185151">
    <property type="component" value="Unassembled WGS sequence"/>
</dbReference>
<dbReference type="Gene3D" id="3.10.105.10">
    <property type="entry name" value="Dipeptide-binding Protein, Domain 3"/>
    <property type="match status" value="1"/>
</dbReference>
<evidence type="ECO:0000313" key="4">
    <source>
        <dbReference type="EMBL" id="SIO60979.1"/>
    </source>
</evidence>
<dbReference type="GO" id="GO:0003677">
    <property type="term" value="F:DNA binding"/>
    <property type="evidence" value="ECO:0007669"/>
    <property type="project" value="UniProtKB-KW"/>
</dbReference>
<dbReference type="InterPro" id="IPR000914">
    <property type="entry name" value="SBP_5_dom"/>
</dbReference>
<evidence type="ECO:0000259" key="3">
    <source>
        <dbReference type="Pfam" id="PF12793"/>
    </source>
</evidence>
<sequence>MWTSCKTKRKIKTDELNNLISSFMRLIDQFHKIHALLEKQTTQPGLPALAEALNCSERNARLLLRKMEEKGWLRWEATRGRGHFSRLTLLATPQQVALDRLSGLLAEGELEQAFASLDGDQRKLLAARLPDFVQVPQADGSRDRLRIPLRRAVTELDPQEILFGLEAHLINQIFSRLVEFDQTTRQLVPALAHYWESEDNGKVWHFWLRPGLTFHDGSELETADVQHTLLRLRDTPGCYQYLYAHLDAVEIGGCRRVTCRLKTTDYLWPRYLAAVEASIIPRKRNSDFALMPIGSGPFKLTRRSEYRLTLSAFEDYYRERALLDEIDLWVIAAAEETSEFDLHFGYCCDLSATQSSIAQTLPGCTHLICNPNRPFFANTSQRLALADWLAPSGLIGKRDASRRPASGLLPTWDHRVAAPRVRRPSVPRQKELKMVTILSPECTSIAHLIKHRLEAAQIEVTLEVMPYEEYRRFEWLDSADLVLTAGFMDPDEDLGCYEFFAGDSPVRRWLPEARLLPIDKKLRAIRATADGETRMNAYAEIGKKFVQEGWLIPISHEIRHVRVEAHVGGVKDLSFGLVPFADLWLR</sequence>